<gene>
    <name evidence="11" type="ORF">OFY17_05950</name>
</gene>
<dbReference type="CDD" id="cd11386">
    <property type="entry name" value="MCP_signal"/>
    <property type="match status" value="1"/>
</dbReference>
<feature type="domain" description="Methyl-accepting transducer" evidence="9">
    <location>
        <begin position="391"/>
        <end position="627"/>
    </location>
</feature>
<keyword evidence="5 7" id="KW-0807">Transducer</keyword>
<feature type="domain" description="HAMP" evidence="10">
    <location>
        <begin position="333"/>
        <end position="386"/>
    </location>
</feature>
<comment type="similarity">
    <text evidence="6">Belongs to the methyl-accepting chemotaxis (MCP) protein family.</text>
</comment>
<dbReference type="InterPro" id="IPR013587">
    <property type="entry name" value="Nitrate/nitrite_sensing"/>
</dbReference>
<evidence type="ECO:0000259" key="10">
    <source>
        <dbReference type="PROSITE" id="PS50885"/>
    </source>
</evidence>
<dbReference type="Pfam" id="PF08376">
    <property type="entry name" value="NIT"/>
    <property type="match status" value="1"/>
</dbReference>
<evidence type="ECO:0000256" key="3">
    <source>
        <dbReference type="ARBA" id="ARBA00022989"/>
    </source>
</evidence>
<reference evidence="11 12" key="1">
    <citation type="submission" date="2022-10" db="EMBL/GenBank/DDBJ databases">
        <title>Marinomonas transparenta sp. nov. and Marinomonas sargassi sp. nov., isolated from marine alga (Sargassum natans (L.) Gaillon).</title>
        <authorList>
            <person name="Wang Y."/>
        </authorList>
    </citation>
    <scope>NUCLEOTIDE SEQUENCE [LARGE SCALE GENOMIC DNA]</scope>
    <source>
        <strain evidence="11 12">C2222</strain>
    </source>
</reference>
<keyword evidence="12" id="KW-1185">Reference proteome</keyword>
<dbReference type="PROSITE" id="PS50111">
    <property type="entry name" value="CHEMOTAXIS_TRANSDUC_2"/>
    <property type="match status" value="1"/>
</dbReference>
<dbReference type="PRINTS" id="PR00260">
    <property type="entry name" value="CHEMTRNSDUCR"/>
</dbReference>
<comment type="caution">
    <text evidence="11">The sequence shown here is derived from an EMBL/GenBank/DDBJ whole genome shotgun (WGS) entry which is preliminary data.</text>
</comment>
<dbReference type="Gene3D" id="1.10.287.950">
    <property type="entry name" value="Methyl-accepting chemotaxis protein"/>
    <property type="match status" value="1"/>
</dbReference>
<evidence type="ECO:0000313" key="12">
    <source>
        <dbReference type="Proteomes" id="UP001209713"/>
    </source>
</evidence>
<evidence type="ECO:0000313" key="11">
    <source>
        <dbReference type="EMBL" id="MCV2402431.1"/>
    </source>
</evidence>
<dbReference type="PROSITE" id="PS50885">
    <property type="entry name" value="HAMP"/>
    <property type="match status" value="1"/>
</dbReference>
<dbReference type="InterPro" id="IPR004090">
    <property type="entry name" value="Chemotax_Me-accpt_rcpt"/>
</dbReference>
<feature type="transmembrane region" description="Helical" evidence="8">
    <location>
        <begin position="312"/>
        <end position="332"/>
    </location>
</feature>
<accession>A0ABT2YRB1</accession>
<keyword evidence="4 8" id="KW-0472">Membrane</keyword>
<dbReference type="PANTHER" id="PTHR32089:SF119">
    <property type="entry name" value="METHYL-ACCEPTING CHEMOTAXIS PROTEIN CTPL"/>
    <property type="match status" value="1"/>
</dbReference>
<dbReference type="SMART" id="SM00283">
    <property type="entry name" value="MA"/>
    <property type="match status" value="1"/>
</dbReference>
<dbReference type="InterPro" id="IPR003660">
    <property type="entry name" value="HAMP_dom"/>
</dbReference>
<sequence>MSILSNLKVSHAVTIAGVVPLIFSIVIMLFLISALNEEVHDAKLEKDAVKLSLALESVAHNFAVERGLTAGYLGNNSDQNRQKVLAQRKIADEADSVVVNFTVDDFEVLDAQELSTILRPIRKDLANKNVIRQSVDNADAQANFFSYYSTVNKHALVGIKHLLADVRDPHAAKVIESWLALLWMKERSGQYRGKLNGILARGIGYTPIEKYQIQEYVTSEHDYHDEFLDVATPHDQVLFKEMLKKPEWVRVDTLVNEFLEQENLSAVNNTGDWFAIATAKISLIANLAHVLKDEILMISEETDSAASTSRTILIAVFIVLVMIMSWFMKMVISSISTRVEDINLKLQSISKDRDLTGQLESSSSDELGQIILSLNYHLTHLNQSFVLLHEKASASKINMDQLGGASKRVLTETQAQFSRTDQIAASIREMALTSNAISEDMQIAAKETETMQQQSTQGSNQMKAILSSIGSLSKEIQGSHSVVQEVTEQTESIGTILQTIESIAEQTNLLALNAAIEAARAGEQGRGFAVVADEVRSLAQRTQDSTEEIRSMIQSLTGSSKNALSSMEECTGMAEKTMEIVDGNVAMIQSLFESIDRINATIERVATASEEQSQVSEDVNKSVQEVNSKSEDILAAVTQTNKDTSIVSQRFDEVLEEVESYRLS</sequence>
<organism evidence="11 12">
    <name type="scientific">Marinomonas sargassi</name>
    <dbReference type="NCBI Taxonomy" id="2984494"/>
    <lineage>
        <taxon>Bacteria</taxon>
        <taxon>Pseudomonadati</taxon>
        <taxon>Pseudomonadota</taxon>
        <taxon>Gammaproteobacteria</taxon>
        <taxon>Oceanospirillales</taxon>
        <taxon>Oceanospirillaceae</taxon>
        <taxon>Marinomonas</taxon>
    </lineage>
</organism>
<feature type="transmembrane region" description="Helical" evidence="8">
    <location>
        <begin position="12"/>
        <end position="35"/>
    </location>
</feature>
<protein>
    <submittedName>
        <fullName evidence="11">Methyl-accepting chemotaxis protein</fullName>
    </submittedName>
</protein>
<dbReference type="Pfam" id="PF00015">
    <property type="entry name" value="MCPsignal"/>
    <property type="match status" value="1"/>
</dbReference>
<name>A0ABT2YRB1_9GAMM</name>
<dbReference type="RefSeq" id="WP_263529811.1">
    <property type="nucleotide sequence ID" value="NZ_JAOVZB010000002.1"/>
</dbReference>
<proteinExistence type="inferred from homology"/>
<evidence type="ECO:0000256" key="6">
    <source>
        <dbReference type="ARBA" id="ARBA00029447"/>
    </source>
</evidence>
<evidence type="ECO:0000256" key="5">
    <source>
        <dbReference type="ARBA" id="ARBA00023224"/>
    </source>
</evidence>
<dbReference type="PANTHER" id="PTHR32089">
    <property type="entry name" value="METHYL-ACCEPTING CHEMOTAXIS PROTEIN MCPB"/>
    <property type="match status" value="1"/>
</dbReference>
<evidence type="ECO:0000256" key="8">
    <source>
        <dbReference type="SAM" id="Phobius"/>
    </source>
</evidence>
<evidence type="ECO:0000256" key="7">
    <source>
        <dbReference type="PROSITE-ProRule" id="PRU00284"/>
    </source>
</evidence>
<evidence type="ECO:0000259" key="9">
    <source>
        <dbReference type="PROSITE" id="PS50111"/>
    </source>
</evidence>
<keyword evidence="3 8" id="KW-1133">Transmembrane helix</keyword>
<dbReference type="EMBL" id="JAOVZB010000002">
    <property type="protein sequence ID" value="MCV2402431.1"/>
    <property type="molecule type" value="Genomic_DNA"/>
</dbReference>
<evidence type="ECO:0000256" key="4">
    <source>
        <dbReference type="ARBA" id="ARBA00023136"/>
    </source>
</evidence>
<evidence type="ECO:0000256" key="1">
    <source>
        <dbReference type="ARBA" id="ARBA00004141"/>
    </source>
</evidence>
<dbReference type="InterPro" id="IPR004089">
    <property type="entry name" value="MCPsignal_dom"/>
</dbReference>
<dbReference type="Proteomes" id="UP001209713">
    <property type="component" value="Unassembled WGS sequence"/>
</dbReference>
<comment type="subcellular location">
    <subcellularLocation>
        <location evidence="1">Membrane</location>
        <topology evidence="1">Multi-pass membrane protein</topology>
    </subcellularLocation>
</comment>
<keyword evidence="2 8" id="KW-0812">Transmembrane</keyword>
<dbReference type="SUPFAM" id="SSF58104">
    <property type="entry name" value="Methyl-accepting chemotaxis protein (MCP) signaling domain"/>
    <property type="match status" value="1"/>
</dbReference>
<evidence type="ECO:0000256" key="2">
    <source>
        <dbReference type="ARBA" id="ARBA00022692"/>
    </source>
</evidence>